<dbReference type="InterPro" id="IPR027417">
    <property type="entry name" value="P-loop_NTPase"/>
</dbReference>
<protein>
    <submittedName>
        <fullName evidence="3">DUF853 family protein</fullName>
    </submittedName>
</protein>
<feature type="domain" description="Helicase HerA-like C-terminal" evidence="2">
    <location>
        <begin position="53"/>
        <end position="533"/>
    </location>
</feature>
<accession>A0A367YU13</accession>
<evidence type="ECO:0000259" key="2">
    <source>
        <dbReference type="Pfam" id="PF05872"/>
    </source>
</evidence>
<evidence type="ECO:0000313" key="3">
    <source>
        <dbReference type="EMBL" id="RCK68471.1"/>
    </source>
</evidence>
<proteinExistence type="predicted"/>
<feature type="compositionally biased region" description="Basic and acidic residues" evidence="1">
    <location>
        <begin position="481"/>
        <end position="498"/>
    </location>
</feature>
<dbReference type="CDD" id="cd01127">
    <property type="entry name" value="TrwB_TraG_TraD_VirD4"/>
    <property type="match status" value="1"/>
</dbReference>
<gene>
    <name evidence="3" type="ORF">DT076_16325</name>
</gene>
<name>A0A367YU13_9ACTN</name>
<dbReference type="InterPro" id="IPR051162">
    <property type="entry name" value="T4SS_component"/>
</dbReference>
<dbReference type="RefSeq" id="WP_114127758.1">
    <property type="nucleotide sequence ID" value="NZ_QOUI01000011.1"/>
</dbReference>
<feature type="region of interest" description="Disordered" evidence="1">
    <location>
        <begin position="467"/>
        <end position="508"/>
    </location>
</feature>
<dbReference type="InterPro" id="IPR033186">
    <property type="entry name" value="HerA_C"/>
</dbReference>
<evidence type="ECO:0000313" key="4">
    <source>
        <dbReference type="Proteomes" id="UP000252770"/>
    </source>
</evidence>
<keyword evidence="4" id="KW-1185">Reference proteome</keyword>
<dbReference type="SUPFAM" id="SSF52540">
    <property type="entry name" value="P-loop containing nucleoside triphosphate hydrolases"/>
    <property type="match status" value="1"/>
</dbReference>
<organism evidence="3 4">
    <name type="scientific">Desertihabitans brevis</name>
    <dbReference type="NCBI Taxonomy" id="2268447"/>
    <lineage>
        <taxon>Bacteria</taxon>
        <taxon>Bacillati</taxon>
        <taxon>Actinomycetota</taxon>
        <taxon>Actinomycetes</taxon>
        <taxon>Propionibacteriales</taxon>
        <taxon>Propionibacteriaceae</taxon>
        <taxon>Desertihabitans</taxon>
    </lineage>
</organism>
<dbReference type="EMBL" id="QOUI01000011">
    <property type="protein sequence ID" value="RCK68471.1"/>
    <property type="molecule type" value="Genomic_DNA"/>
</dbReference>
<sequence>MTAGGTATPLEPVREPVPDPARAAHLAAVRAGYTFAEPALELGVLADGDRPVPDTRIRIPLGMLNRHGLVCGATGSGKTVTLQVLAEQLSAAGVPVFAADIKGDLSGLVTPGTGSEQLLARTRAHGQDWTPAASPVEFFALGTGGLGVPVRATATSFGPLLLAKVLGLNDTQESSLSLVFHWADQRGLPLVDLTDLRAVLQYLTEGDGKAELRQLGGVSTATVGVVLRAVTALQAQGADAFFGEPELELADLCRTTTDGAGIISLLELPELHDRPALFSAFLMWLLAELFETLPEVGDAERPRLVFFFDEAHLLFADASKAFLSSVAQTVRLIRSKGVGIVFVTQSPHDVPEEVLAQLGARVQHQVRAHTPKEARALRQTVSTFPQGPDDLGEVLQTLGTGEAVVTVLGSDGAPTPVARTRVFAPRSTMGPTPAEVLRPGIAMSPLMQRYGQSVDRDSAREMLTRRVEEQAPAPAAPPSRRAAEEGVHREPAPRRTRPEPSVLEQLSENTLVRQLARTAGREILRGIFGTRRRR</sequence>
<dbReference type="PANTHER" id="PTHR30121">
    <property type="entry name" value="UNCHARACTERIZED PROTEIN YJGR-RELATED"/>
    <property type="match status" value="1"/>
</dbReference>
<dbReference type="AlphaFoldDB" id="A0A367YU13"/>
<dbReference type="Pfam" id="PF05872">
    <property type="entry name" value="HerA_C"/>
    <property type="match status" value="1"/>
</dbReference>
<dbReference type="PANTHER" id="PTHR30121:SF6">
    <property type="entry name" value="SLR6007 PROTEIN"/>
    <property type="match status" value="1"/>
</dbReference>
<comment type="caution">
    <text evidence="3">The sequence shown here is derived from an EMBL/GenBank/DDBJ whole genome shotgun (WGS) entry which is preliminary data.</text>
</comment>
<reference evidence="3 4" key="1">
    <citation type="submission" date="2018-07" db="EMBL/GenBank/DDBJ databases">
        <title>Desertimonas flava gen. nov. sp. nov.</title>
        <authorList>
            <person name="Liu S."/>
        </authorList>
    </citation>
    <scope>NUCLEOTIDE SEQUENCE [LARGE SCALE GENOMIC DNA]</scope>
    <source>
        <strain evidence="3 4">16Sb5-5</strain>
    </source>
</reference>
<dbReference type="Gene3D" id="3.40.50.300">
    <property type="entry name" value="P-loop containing nucleotide triphosphate hydrolases"/>
    <property type="match status" value="2"/>
</dbReference>
<evidence type="ECO:0000256" key="1">
    <source>
        <dbReference type="SAM" id="MobiDB-lite"/>
    </source>
</evidence>
<dbReference type="Proteomes" id="UP000252770">
    <property type="component" value="Unassembled WGS sequence"/>
</dbReference>